<dbReference type="GO" id="GO:0006633">
    <property type="term" value="P:fatty acid biosynthetic process"/>
    <property type="evidence" value="ECO:0007669"/>
    <property type="project" value="TreeGrafter"/>
</dbReference>
<dbReference type="InterPro" id="IPR004410">
    <property type="entry name" value="Malonyl_CoA-ACP_transAc_FabD"/>
</dbReference>
<dbReference type="PANTHER" id="PTHR42681">
    <property type="entry name" value="MALONYL-COA-ACYL CARRIER PROTEIN TRANSACYLASE, MITOCHONDRIAL"/>
    <property type="match status" value="1"/>
</dbReference>
<dbReference type="EMBL" id="JSAM01000026">
    <property type="protein sequence ID" value="KIA78343.1"/>
    <property type="molecule type" value="Genomic_DNA"/>
</dbReference>
<feature type="active site" evidence="7">
    <location>
        <position position="213"/>
    </location>
</feature>
<reference evidence="9 10" key="1">
    <citation type="journal article" date="2014" name="Mol. Biol. Evol.">
        <title>Massive expansion of Ubiquitination-related gene families within the Chlamydiae.</title>
        <authorList>
            <person name="Domman D."/>
            <person name="Collingro A."/>
            <person name="Lagkouvardos I."/>
            <person name="Gehre L."/>
            <person name="Weinmaier T."/>
            <person name="Rattei T."/>
            <person name="Subtil A."/>
            <person name="Horn M."/>
        </authorList>
    </citation>
    <scope>NUCLEOTIDE SEQUENCE [LARGE SCALE GENOMIC DNA]</scope>
    <source>
        <strain evidence="9 10">OEW1</strain>
    </source>
</reference>
<dbReference type="EC" id="2.3.1.39" evidence="1 6"/>
<dbReference type="SUPFAM" id="SSF52151">
    <property type="entry name" value="FabD/lysophospholipase-like"/>
    <property type="match status" value="1"/>
</dbReference>
<protein>
    <recommendedName>
        <fullName evidence="2 6">Malonyl CoA-acyl carrier protein transacylase</fullName>
        <ecNumber evidence="1 6">2.3.1.39</ecNumber>
    </recommendedName>
</protein>
<dbReference type="GO" id="GO:0005829">
    <property type="term" value="C:cytosol"/>
    <property type="evidence" value="ECO:0007669"/>
    <property type="project" value="TreeGrafter"/>
</dbReference>
<evidence type="ECO:0000256" key="6">
    <source>
        <dbReference type="PIRNR" id="PIRNR000446"/>
    </source>
</evidence>
<sequence length="320" mass="34796">MPIITGRNNHMSKKIAFIFPGQGSQYPGMGKEFVETFPLAKQIFEEADDRLKRKLSALILQGPEAELTETKNSQVAIYVTSYAILRCVQHEFPHLYPTYCAGLSLGEYTAATAAGKISFADGLTLVQSRGQFMNDACEKTAGTMAVVLGLDADTVEDLVNALNLPHDLWVANYNCPGQVVISGTLKGIEEGSAAAKAKGAKRILPLQVHGAFHSGLMREAEERLAEHVQQASFTDSPVPLVMNVTGTSANDLEEIRSNLIKQVTHSVRWQQGIEHICKQGIDQFIEFGCGKTLAGFNKRIGVLAPTLSIETLADLKHLAE</sequence>
<dbReference type="PANTHER" id="PTHR42681:SF1">
    <property type="entry name" value="MALONYL-COA-ACYL CARRIER PROTEIN TRANSACYLASE, MITOCHONDRIAL"/>
    <property type="match status" value="1"/>
</dbReference>
<gene>
    <name evidence="9" type="primary">fabD</name>
    <name evidence="9" type="ORF">DB43_EF00250</name>
</gene>
<keyword evidence="3 6" id="KW-0808">Transferase</keyword>
<evidence type="ECO:0000256" key="4">
    <source>
        <dbReference type="ARBA" id="ARBA00023315"/>
    </source>
</evidence>
<keyword evidence="4 6" id="KW-0012">Acyltransferase</keyword>
<dbReference type="AlphaFoldDB" id="A0A0C1EE11"/>
<feature type="active site" evidence="7">
    <location>
        <position position="104"/>
    </location>
</feature>
<dbReference type="SUPFAM" id="SSF55048">
    <property type="entry name" value="Probable ACP-binding domain of malonyl-CoA ACP transacylase"/>
    <property type="match status" value="1"/>
</dbReference>
<dbReference type="GO" id="GO:0004314">
    <property type="term" value="F:[acyl-carrier-protein] S-malonyltransferase activity"/>
    <property type="evidence" value="ECO:0007669"/>
    <property type="project" value="UniProtKB-EC"/>
</dbReference>
<evidence type="ECO:0000256" key="3">
    <source>
        <dbReference type="ARBA" id="ARBA00022679"/>
    </source>
</evidence>
<evidence type="ECO:0000256" key="7">
    <source>
        <dbReference type="PIRSR" id="PIRSR000446-1"/>
    </source>
</evidence>
<dbReference type="InterPro" id="IPR014043">
    <property type="entry name" value="Acyl_transferase_dom"/>
</dbReference>
<dbReference type="InterPro" id="IPR024925">
    <property type="entry name" value="Malonyl_CoA-ACP_transAc"/>
</dbReference>
<name>A0A0C1EE11_9BACT</name>
<dbReference type="InterPro" id="IPR001227">
    <property type="entry name" value="Ac_transferase_dom_sf"/>
</dbReference>
<dbReference type="NCBIfam" id="TIGR00128">
    <property type="entry name" value="fabD"/>
    <property type="match status" value="1"/>
</dbReference>
<evidence type="ECO:0000313" key="10">
    <source>
        <dbReference type="Proteomes" id="UP000031307"/>
    </source>
</evidence>
<comment type="caution">
    <text evidence="9">The sequence shown here is derived from an EMBL/GenBank/DDBJ whole genome shotgun (WGS) entry which is preliminary data.</text>
</comment>
<dbReference type="Gene3D" id="3.40.366.10">
    <property type="entry name" value="Malonyl-Coenzyme A Acyl Carrier Protein, domain 2"/>
    <property type="match status" value="1"/>
</dbReference>
<dbReference type="FunFam" id="3.30.70.250:FF:000001">
    <property type="entry name" value="Malonyl CoA-acyl carrier protein transacylase"/>
    <property type="match status" value="1"/>
</dbReference>
<dbReference type="Gene3D" id="3.30.70.250">
    <property type="entry name" value="Malonyl-CoA ACP transacylase, ACP-binding"/>
    <property type="match status" value="1"/>
</dbReference>
<evidence type="ECO:0000313" key="9">
    <source>
        <dbReference type="EMBL" id="KIA78343.1"/>
    </source>
</evidence>
<feature type="domain" description="Malonyl-CoA:ACP transacylase (MAT)" evidence="8">
    <location>
        <begin position="18"/>
        <end position="309"/>
    </location>
</feature>
<comment type="catalytic activity">
    <reaction evidence="5 6">
        <text>holo-[ACP] + malonyl-CoA = malonyl-[ACP] + CoA</text>
        <dbReference type="Rhea" id="RHEA:41792"/>
        <dbReference type="Rhea" id="RHEA-COMP:9623"/>
        <dbReference type="Rhea" id="RHEA-COMP:9685"/>
        <dbReference type="ChEBI" id="CHEBI:57287"/>
        <dbReference type="ChEBI" id="CHEBI:57384"/>
        <dbReference type="ChEBI" id="CHEBI:64479"/>
        <dbReference type="ChEBI" id="CHEBI:78449"/>
        <dbReference type="EC" id="2.3.1.39"/>
    </reaction>
</comment>
<evidence type="ECO:0000256" key="2">
    <source>
        <dbReference type="ARBA" id="ARBA00018953"/>
    </source>
</evidence>
<evidence type="ECO:0000259" key="8">
    <source>
        <dbReference type="SMART" id="SM00827"/>
    </source>
</evidence>
<dbReference type="PATRIC" id="fig|83552.4.peg.464"/>
<evidence type="ECO:0000256" key="5">
    <source>
        <dbReference type="ARBA" id="ARBA00048462"/>
    </source>
</evidence>
<organism evidence="9 10">
    <name type="scientific">Parachlamydia acanthamoebae</name>
    <dbReference type="NCBI Taxonomy" id="83552"/>
    <lineage>
        <taxon>Bacteria</taxon>
        <taxon>Pseudomonadati</taxon>
        <taxon>Chlamydiota</taxon>
        <taxon>Chlamydiia</taxon>
        <taxon>Parachlamydiales</taxon>
        <taxon>Parachlamydiaceae</taxon>
        <taxon>Parachlamydia</taxon>
    </lineage>
</organism>
<evidence type="ECO:0000256" key="1">
    <source>
        <dbReference type="ARBA" id="ARBA00013258"/>
    </source>
</evidence>
<accession>A0A0C1EE11</accession>
<comment type="similarity">
    <text evidence="6">Belongs to the fabD family.</text>
</comment>
<proteinExistence type="inferred from homology"/>
<dbReference type="InterPro" id="IPR016035">
    <property type="entry name" value="Acyl_Trfase/lysoPLipase"/>
</dbReference>
<dbReference type="Pfam" id="PF00698">
    <property type="entry name" value="Acyl_transf_1"/>
    <property type="match status" value="1"/>
</dbReference>
<dbReference type="InterPro" id="IPR050858">
    <property type="entry name" value="Mal-CoA-ACP_Trans/PKS_FabD"/>
</dbReference>
<dbReference type="InterPro" id="IPR016036">
    <property type="entry name" value="Malonyl_transacylase_ACP-bd"/>
</dbReference>
<dbReference type="Proteomes" id="UP000031307">
    <property type="component" value="Unassembled WGS sequence"/>
</dbReference>
<dbReference type="SMART" id="SM00827">
    <property type="entry name" value="PKS_AT"/>
    <property type="match status" value="1"/>
</dbReference>
<dbReference type="PIRSF" id="PIRSF000446">
    <property type="entry name" value="Mct"/>
    <property type="match status" value="1"/>
</dbReference>